<evidence type="ECO:0000313" key="2">
    <source>
        <dbReference type="Proteomes" id="UP000724657"/>
    </source>
</evidence>
<evidence type="ECO:0000313" key="1">
    <source>
        <dbReference type="EMBL" id="MBU3842744.1"/>
    </source>
</evidence>
<reference evidence="1" key="1">
    <citation type="journal article" date="2021" name="PeerJ">
        <title>Extensive microbial diversity within the chicken gut microbiome revealed by metagenomics and culture.</title>
        <authorList>
            <person name="Gilroy R."/>
            <person name="Ravi A."/>
            <person name="Getino M."/>
            <person name="Pursley I."/>
            <person name="Horton D.L."/>
            <person name="Alikhan N.F."/>
            <person name="Baker D."/>
            <person name="Gharbi K."/>
            <person name="Hall N."/>
            <person name="Watson M."/>
            <person name="Adriaenssens E.M."/>
            <person name="Foster-Nyarko E."/>
            <person name="Jarju S."/>
            <person name="Secka A."/>
            <person name="Antonio M."/>
            <person name="Oren A."/>
            <person name="Chaudhuri R.R."/>
            <person name="La Ragione R."/>
            <person name="Hildebrand F."/>
            <person name="Pallen M.J."/>
        </authorList>
    </citation>
    <scope>NUCLEOTIDE SEQUENCE</scope>
    <source>
        <strain evidence="1">A6-441</strain>
    </source>
</reference>
<sequence length="46" mass="5426">MDRKRRKISKLTDTKRNIITSFIQEYDIQSTNDLQEALKDLLGDTI</sequence>
<dbReference type="EMBL" id="JAHLFN010000067">
    <property type="protein sequence ID" value="MBU3842744.1"/>
    <property type="molecule type" value="Genomic_DNA"/>
</dbReference>
<name>A0A9E2KZG6_9FUSO</name>
<protein>
    <submittedName>
        <fullName evidence="1">Uncharacterized protein</fullName>
    </submittedName>
</protein>
<dbReference type="Proteomes" id="UP000724657">
    <property type="component" value="Unassembled WGS sequence"/>
</dbReference>
<comment type="caution">
    <text evidence="1">The sequence shown here is derived from an EMBL/GenBank/DDBJ whole genome shotgun (WGS) entry which is preliminary data.</text>
</comment>
<accession>A0A9E2KZG6</accession>
<proteinExistence type="predicted"/>
<reference evidence="1" key="2">
    <citation type="submission" date="2021-04" db="EMBL/GenBank/DDBJ databases">
        <authorList>
            <person name="Gilroy R."/>
        </authorList>
    </citation>
    <scope>NUCLEOTIDE SEQUENCE</scope>
    <source>
        <strain evidence="1">A6-441</strain>
    </source>
</reference>
<dbReference type="AlphaFoldDB" id="A0A9E2KZG6"/>
<gene>
    <name evidence="1" type="ORF">IAA47_07170</name>
</gene>
<organism evidence="1 2">
    <name type="scientific">Candidatus Fusobacterium pullicola</name>
    <dbReference type="NCBI Taxonomy" id="2838601"/>
    <lineage>
        <taxon>Bacteria</taxon>
        <taxon>Fusobacteriati</taxon>
        <taxon>Fusobacteriota</taxon>
        <taxon>Fusobacteriia</taxon>
        <taxon>Fusobacteriales</taxon>
        <taxon>Fusobacteriaceae</taxon>
        <taxon>Fusobacterium</taxon>
    </lineage>
</organism>